<evidence type="ECO:0000256" key="5">
    <source>
        <dbReference type="ARBA" id="ARBA00023163"/>
    </source>
</evidence>
<keyword evidence="2" id="KW-0805">Transcription regulation</keyword>
<dbReference type="InterPro" id="IPR013324">
    <property type="entry name" value="RNA_pol_sigma_r3/r4-like"/>
</dbReference>
<organism evidence="8 9">
    <name type="scientific">Nocardioides lianchengensis</name>
    <dbReference type="NCBI Taxonomy" id="1045774"/>
    <lineage>
        <taxon>Bacteria</taxon>
        <taxon>Bacillati</taxon>
        <taxon>Actinomycetota</taxon>
        <taxon>Actinomycetes</taxon>
        <taxon>Propionibacteriales</taxon>
        <taxon>Nocardioidaceae</taxon>
        <taxon>Nocardioides</taxon>
    </lineage>
</organism>
<dbReference type="Pfam" id="PF08281">
    <property type="entry name" value="Sigma70_r4_2"/>
    <property type="match status" value="1"/>
</dbReference>
<keyword evidence="9" id="KW-1185">Reference proteome</keyword>
<comment type="similarity">
    <text evidence="1">Belongs to the sigma-70 factor family. ECF subfamily.</text>
</comment>
<dbReference type="SUPFAM" id="SSF88946">
    <property type="entry name" value="Sigma2 domain of RNA polymerase sigma factors"/>
    <property type="match status" value="1"/>
</dbReference>
<feature type="region of interest" description="Disordered" evidence="6">
    <location>
        <begin position="85"/>
        <end position="108"/>
    </location>
</feature>
<dbReference type="InterPro" id="IPR013325">
    <property type="entry name" value="RNA_pol_sigma_r2"/>
</dbReference>
<dbReference type="NCBIfam" id="TIGR02937">
    <property type="entry name" value="sigma70-ECF"/>
    <property type="match status" value="1"/>
</dbReference>
<dbReference type="GO" id="GO:0003677">
    <property type="term" value="F:DNA binding"/>
    <property type="evidence" value="ECO:0007669"/>
    <property type="project" value="UniProtKB-KW"/>
</dbReference>
<keyword evidence="3" id="KW-0731">Sigma factor</keyword>
<proteinExistence type="inferred from homology"/>
<gene>
    <name evidence="8" type="ORF">SAMN05421872_101430</name>
</gene>
<keyword evidence="5" id="KW-0804">Transcription</keyword>
<dbReference type="PANTHER" id="PTHR43133:SF8">
    <property type="entry name" value="RNA POLYMERASE SIGMA FACTOR HI_1459-RELATED"/>
    <property type="match status" value="1"/>
</dbReference>
<dbReference type="GO" id="GO:0016987">
    <property type="term" value="F:sigma factor activity"/>
    <property type="evidence" value="ECO:0007669"/>
    <property type="project" value="UniProtKB-KW"/>
</dbReference>
<evidence type="ECO:0000313" key="8">
    <source>
        <dbReference type="EMBL" id="SDC15982.1"/>
    </source>
</evidence>
<name>A0A1G6JAR0_9ACTN</name>
<reference evidence="8 9" key="1">
    <citation type="submission" date="2016-10" db="EMBL/GenBank/DDBJ databases">
        <authorList>
            <person name="de Groot N.N."/>
        </authorList>
    </citation>
    <scope>NUCLEOTIDE SEQUENCE [LARGE SCALE GENOMIC DNA]</scope>
    <source>
        <strain evidence="8 9">CGMCC 4.6858</strain>
    </source>
</reference>
<dbReference type="EMBL" id="FMZM01000001">
    <property type="protein sequence ID" value="SDC15982.1"/>
    <property type="molecule type" value="Genomic_DNA"/>
</dbReference>
<protein>
    <submittedName>
        <fullName evidence="8">RNA polymerase sigma-70 factor, ECF subfamily</fullName>
    </submittedName>
</protein>
<dbReference type="InterPro" id="IPR013249">
    <property type="entry name" value="RNA_pol_sigma70_r4_t2"/>
</dbReference>
<dbReference type="AlphaFoldDB" id="A0A1G6JAR0"/>
<dbReference type="Proteomes" id="UP000199034">
    <property type="component" value="Unassembled WGS sequence"/>
</dbReference>
<evidence type="ECO:0000259" key="7">
    <source>
        <dbReference type="Pfam" id="PF08281"/>
    </source>
</evidence>
<dbReference type="GO" id="GO:0006352">
    <property type="term" value="P:DNA-templated transcription initiation"/>
    <property type="evidence" value="ECO:0007669"/>
    <property type="project" value="InterPro"/>
</dbReference>
<evidence type="ECO:0000256" key="6">
    <source>
        <dbReference type="SAM" id="MobiDB-lite"/>
    </source>
</evidence>
<evidence type="ECO:0000313" key="9">
    <source>
        <dbReference type="Proteomes" id="UP000199034"/>
    </source>
</evidence>
<dbReference type="STRING" id="1045774.SAMN05421872_101430"/>
<evidence type="ECO:0000256" key="2">
    <source>
        <dbReference type="ARBA" id="ARBA00023015"/>
    </source>
</evidence>
<dbReference type="SUPFAM" id="SSF88659">
    <property type="entry name" value="Sigma3 and sigma4 domains of RNA polymerase sigma factors"/>
    <property type="match status" value="1"/>
</dbReference>
<dbReference type="PANTHER" id="PTHR43133">
    <property type="entry name" value="RNA POLYMERASE ECF-TYPE SIGMA FACTO"/>
    <property type="match status" value="1"/>
</dbReference>
<evidence type="ECO:0000256" key="3">
    <source>
        <dbReference type="ARBA" id="ARBA00023082"/>
    </source>
</evidence>
<dbReference type="InterPro" id="IPR039425">
    <property type="entry name" value="RNA_pol_sigma-70-like"/>
</dbReference>
<dbReference type="Gene3D" id="1.10.10.10">
    <property type="entry name" value="Winged helix-like DNA-binding domain superfamily/Winged helix DNA-binding domain"/>
    <property type="match status" value="1"/>
</dbReference>
<dbReference type="Gene3D" id="1.10.1740.10">
    <property type="match status" value="1"/>
</dbReference>
<evidence type="ECO:0000256" key="1">
    <source>
        <dbReference type="ARBA" id="ARBA00010641"/>
    </source>
</evidence>
<accession>A0A1G6JAR0</accession>
<feature type="compositionally biased region" description="Basic and acidic residues" evidence="6">
    <location>
        <begin position="94"/>
        <end position="105"/>
    </location>
</feature>
<dbReference type="RefSeq" id="WP_170866905.1">
    <property type="nucleotide sequence ID" value="NZ_FMZM01000001.1"/>
</dbReference>
<feature type="domain" description="RNA polymerase sigma factor 70 region 4 type 2" evidence="7">
    <location>
        <begin position="119"/>
        <end position="171"/>
    </location>
</feature>
<sequence>MAERDDDLVARAKTGDPEAWRELHRAHAGRLVAWLSARPSGDSMVAPEDVASDAWLVAATKVADFTGSADDFAGWLFGIARKISGGTKRRSDRRRTDPAEVEDHLPAVPDPTLSLEERDWVRHAIASLPPRERDVIGLVDGLGFDNHGAATALGISAVAVRVARHRGLRRLRSRLVEVP</sequence>
<dbReference type="InterPro" id="IPR036388">
    <property type="entry name" value="WH-like_DNA-bd_sf"/>
</dbReference>
<evidence type="ECO:0000256" key="4">
    <source>
        <dbReference type="ARBA" id="ARBA00023125"/>
    </source>
</evidence>
<dbReference type="InterPro" id="IPR014284">
    <property type="entry name" value="RNA_pol_sigma-70_dom"/>
</dbReference>
<keyword evidence="4" id="KW-0238">DNA-binding</keyword>